<protein>
    <recommendedName>
        <fullName evidence="3">Lipoyl-binding domain-containing protein</fullName>
    </recommendedName>
</protein>
<feature type="non-terminal residue" evidence="4">
    <location>
        <position position="1"/>
    </location>
</feature>
<dbReference type="SUPFAM" id="SSF51230">
    <property type="entry name" value="Single hybrid motif"/>
    <property type="match status" value="1"/>
</dbReference>
<feature type="region of interest" description="Disordered" evidence="2">
    <location>
        <begin position="1"/>
        <end position="41"/>
    </location>
</feature>
<proteinExistence type="predicted"/>
<dbReference type="InterPro" id="IPR050709">
    <property type="entry name" value="Biotin_Carboxyl_Carrier/Decarb"/>
</dbReference>
<dbReference type="FunFam" id="2.40.50.100:FF:000003">
    <property type="entry name" value="Acetyl-CoA carboxylase biotin carboxyl carrier protein"/>
    <property type="match status" value="1"/>
</dbReference>
<evidence type="ECO:0000313" key="4">
    <source>
        <dbReference type="EMBL" id="SUZ54215.1"/>
    </source>
</evidence>
<dbReference type="InterPro" id="IPR001882">
    <property type="entry name" value="Biotin_BS"/>
</dbReference>
<dbReference type="Gene3D" id="2.40.50.100">
    <property type="match status" value="1"/>
</dbReference>
<dbReference type="AlphaFoldDB" id="A0A381NI33"/>
<dbReference type="PROSITE" id="PS00188">
    <property type="entry name" value="BIOTIN"/>
    <property type="match status" value="1"/>
</dbReference>
<accession>A0A381NI33</accession>
<dbReference type="PROSITE" id="PS50968">
    <property type="entry name" value="BIOTINYL_LIPOYL"/>
    <property type="match status" value="1"/>
</dbReference>
<organism evidence="4">
    <name type="scientific">marine metagenome</name>
    <dbReference type="NCBI Taxonomy" id="408172"/>
    <lineage>
        <taxon>unclassified sequences</taxon>
        <taxon>metagenomes</taxon>
        <taxon>ecological metagenomes</taxon>
    </lineage>
</organism>
<dbReference type="EMBL" id="UINC01000375">
    <property type="protein sequence ID" value="SUZ54215.1"/>
    <property type="molecule type" value="Genomic_DNA"/>
</dbReference>
<dbReference type="PANTHER" id="PTHR45266:SF3">
    <property type="entry name" value="OXALOACETATE DECARBOXYLASE ALPHA CHAIN"/>
    <property type="match status" value="1"/>
</dbReference>
<evidence type="ECO:0000259" key="3">
    <source>
        <dbReference type="PROSITE" id="PS50968"/>
    </source>
</evidence>
<evidence type="ECO:0000256" key="1">
    <source>
        <dbReference type="ARBA" id="ARBA00023267"/>
    </source>
</evidence>
<dbReference type="InterPro" id="IPR011053">
    <property type="entry name" value="Single_hybrid_motif"/>
</dbReference>
<feature type="compositionally biased region" description="Low complexity" evidence="2">
    <location>
        <begin position="24"/>
        <end position="35"/>
    </location>
</feature>
<dbReference type="Pfam" id="PF00364">
    <property type="entry name" value="Biotin_lipoyl"/>
    <property type="match status" value="1"/>
</dbReference>
<keyword evidence="1" id="KW-0092">Biotin</keyword>
<evidence type="ECO:0000256" key="2">
    <source>
        <dbReference type="SAM" id="MobiDB-lite"/>
    </source>
</evidence>
<gene>
    <name evidence="4" type="ORF">METZ01_LOCUS7069</name>
</gene>
<name>A0A381NI33_9ZZZZ</name>
<dbReference type="PANTHER" id="PTHR45266">
    <property type="entry name" value="OXALOACETATE DECARBOXYLASE ALPHA CHAIN"/>
    <property type="match status" value="1"/>
</dbReference>
<sequence length="110" mass="11438">VDPARDDTDKAEEELTTPQQIAGDTATDPPSTATTIDGPQAMTAPIPGVVASVAVNPGQTVSRGDELLTLDAMKMMNVIRSPWDGTIATVHVSEGNRVVQGAPLITFVPT</sequence>
<dbReference type="InterPro" id="IPR000089">
    <property type="entry name" value="Biotin_lipoyl"/>
</dbReference>
<reference evidence="4" key="1">
    <citation type="submission" date="2018-05" db="EMBL/GenBank/DDBJ databases">
        <authorList>
            <person name="Lanie J.A."/>
            <person name="Ng W.-L."/>
            <person name="Kazmierczak K.M."/>
            <person name="Andrzejewski T.M."/>
            <person name="Davidsen T.M."/>
            <person name="Wayne K.J."/>
            <person name="Tettelin H."/>
            <person name="Glass J.I."/>
            <person name="Rusch D."/>
            <person name="Podicherti R."/>
            <person name="Tsui H.-C.T."/>
            <person name="Winkler M.E."/>
        </authorList>
    </citation>
    <scope>NUCLEOTIDE SEQUENCE</scope>
</reference>
<feature type="domain" description="Lipoyl-binding" evidence="3">
    <location>
        <begin position="33"/>
        <end position="108"/>
    </location>
</feature>
<dbReference type="CDD" id="cd06850">
    <property type="entry name" value="biotinyl_domain"/>
    <property type="match status" value="1"/>
</dbReference>